<dbReference type="AlphaFoldDB" id="A0A0V0T5M2"/>
<accession>A0A0V0T5M2</accession>
<dbReference type="EMBL" id="JYDJ01000595">
    <property type="protein sequence ID" value="KRX34284.1"/>
    <property type="molecule type" value="Genomic_DNA"/>
</dbReference>
<gene>
    <name evidence="1" type="ORF">T05_14301</name>
</gene>
<proteinExistence type="predicted"/>
<name>A0A0V0T5M2_9BILA</name>
<protein>
    <submittedName>
        <fullName evidence="1">Uncharacterized protein</fullName>
    </submittedName>
</protein>
<sequence length="59" mass="6766">MIFFARHRMEDANTRTAHRTPTTIETKATLAYASGEPQLQRKPTRSKICMKILQFNGIS</sequence>
<evidence type="ECO:0000313" key="2">
    <source>
        <dbReference type="Proteomes" id="UP000055048"/>
    </source>
</evidence>
<organism evidence="1 2">
    <name type="scientific">Trichinella murrelli</name>
    <dbReference type="NCBI Taxonomy" id="144512"/>
    <lineage>
        <taxon>Eukaryota</taxon>
        <taxon>Metazoa</taxon>
        <taxon>Ecdysozoa</taxon>
        <taxon>Nematoda</taxon>
        <taxon>Enoplea</taxon>
        <taxon>Dorylaimia</taxon>
        <taxon>Trichinellida</taxon>
        <taxon>Trichinellidae</taxon>
        <taxon>Trichinella</taxon>
    </lineage>
</organism>
<comment type="caution">
    <text evidence="1">The sequence shown here is derived from an EMBL/GenBank/DDBJ whole genome shotgun (WGS) entry which is preliminary data.</text>
</comment>
<reference evidence="1 2" key="1">
    <citation type="submission" date="2015-01" db="EMBL/GenBank/DDBJ databases">
        <title>Evolution of Trichinella species and genotypes.</title>
        <authorList>
            <person name="Korhonen P.K."/>
            <person name="Edoardo P."/>
            <person name="Giuseppe L.R."/>
            <person name="Gasser R.B."/>
        </authorList>
    </citation>
    <scope>NUCLEOTIDE SEQUENCE [LARGE SCALE GENOMIC DNA]</scope>
    <source>
        <strain evidence="1">ISS417</strain>
    </source>
</reference>
<evidence type="ECO:0000313" key="1">
    <source>
        <dbReference type="EMBL" id="KRX34284.1"/>
    </source>
</evidence>
<dbReference type="Proteomes" id="UP000055048">
    <property type="component" value="Unassembled WGS sequence"/>
</dbReference>
<keyword evidence="2" id="KW-1185">Reference proteome</keyword>